<comment type="subcellular location">
    <subcellularLocation>
        <location evidence="2">Cell membrane</location>
        <topology evidence="2">Multi-pass membrane protein</topology>
    </subcellularLocation>
</comment>
<evidence type="ECO:0000313" key="16">
    <source>
        <dbReference type="EMBL" id="MBB4247732.1"/>
    </source>
</evidence>
<dbReference type="EMBL" id="JACIGE010000007">
    <property type="protein sequence ID" value="MBB4247732.1"/>
    <property type="molecule type" value="Genomic_DNA"/>
</dbReference>
<evidence type="ECO:0000256" key="2">
    <source>
        <dbReference type="ARBA" id="ARBA00004651"/>
    </source>
</evidence>
<dbReference type="GO" id="GO:0005886">
    <property type="term" value="C:plasma membrane"/>
    <property type="evidence" value="ECO:0007669"/>
    <property type="project" value="UniProtKB-SubCell"/>
</dbReference>
<evidence type="ECO:0000256" key="4">
    <source>
        <dbReference type="ARBA" id="ARBA00022475"/>
    </source>
</evidence>
<keyword evidence="6" id="KW-0808">Transferase</keyword>
<feature type="domain" description="Histidine kinase" evidence="15">
    <location>
        <begin position="311"/>
        <end position="523"/>
    </location>
</feature>
<dbReference type="Gene3D" id="1.10.287.130">
    <property type="match status" value="1"/>
</dbReference>
<protein>
    <recommendedName>
        <fullName evidence="3">histidine kinase</fullName>
        <ecNumber evidence="3">2.7.13.3</ecNumber>
    </recommendedName>
</protein>
<dbReference type="InterPro" id="IPR007895">
    <property type="entry name" value="MASE1"/>
</dbReference>
<dbReference type="EC" id="2.7.13.3" evidence="3"/>
<dbReference type="InterPro" id="IPR036890">
    <property type="entry name" value="HATPase_C_sf"/>
</dbReference>
<keyword evidence="13 14" id="KW-0472">Membrane</keyword>
<dbReference type="InterPro" id="IPR004358">
    <property type="entry name" value="Sig_transdc_His_kin-like_C"/>
</dbReference>
<dbReference type="InterPro" id="IPR005467">
    <property type="entry name" value="His_kinase_dom"/>
</dbReference>
<dbReference type="InterPro" id="IPR036097">
    <property type="entry name" value="HisK_dim/P_sf"/>
</dbReference>
<keyword evidence="12" id="KW-0902">Two-component regulatory system</keyword>
<feature type="transmembrane region" description="Helical" evidence="14">
    <location>
        <begin position="263"/>
        <end position="286"/>
    </location>
</feature>
<dbReference type="Pfam" id="PF02518">
    <property type="entry name" value="HATPase_c"/>
    <property type="match status" value="1"/>
</dbReference>
<dbReference type="InterPro" id="IPR003661">
    <property type="entry name" value="HisK_dim/P_dom"/>
</dbReference>
<evidence type="ECO:0000256" key="9">
    <source>
        <dbReference type="ARBA" id="ARBA00022777"/>
    </source>
</evidence>
<organism evidence="16 17">
    <name type="scientific">Rhodocyclus tenuis</name>
    <name type="common">Rhodospirillum tenue</name>
    <dbReference type="NCBI Taxonomy" id="1066"/>
    <lineage>
        <taxon>Bacteria</taxon>
        <taxon>Pseudomonadati</taxon>
        <taxon>Pseudomonadota</taxon>
        <taxon>Betaproteobacteria</taxon>
        <taxon>Rhodocyclales</taxon>
        <taxon>Rhodocyclaceae</taxon>
        <taxon>Rhodocyclus</taxon>
    </lineage>
</organism>
<gene>
    <name evidence="16" type="ORF">GGD90_002117</name>
</gene>
<keyword evidence="4" id="KW-1003">Cell membrane</keyword>
<proteinExistence type="predicted"/>
<keyword evidence="8" id="KW-0547">Nucleotide-binding</keyword>
<dbReference type="PRINTS" id="PR00344">
    <property type="entry name" value="BCTRLSENSOR"/>
</dbReference>
<evidence type="ECO:0000256" key="7">
    <source>
        <dbReference type="ARBA" id="ARBA00022692"/>
    </source>
</evidence>
<evidence type="ECO:0000256" key="3">
    <source>
        <dbReference type="ARBA" id="ARBA00012438"/>
    </source>
</evidence>
<evidence type="ECO:0000313" key="17">
    <source>
        <dbReference type="Proteomes" id="UP000587070"/>
    </source>
</evidence>
<evidence type="ECO:0000256" key="11">
    <source>
        <dbReference type="ARBA" id="ARBA00022989"/>
    </source>
</evidence>
<feature type="transmembrane region" description="Helical" evidence="14">
    <location>
        <begin position="161"/>
        <end position="180"/>
    </location>
</feature>
<feature type="transmembrane region" description="Helical" evidence="14">
    <location>
        <begin position="53"/>
        <end position="73"/>
    </location>
</feature>
<dbReference type="SUPFAM" id="SSF55874">
    <property type="entry name" value="ATPase domain of HSP90 chaperone/DNA topoisomerase II/histidine kinase"/>
    <property type="match status" value="1"/>
</dbReference>
<dbReference type="RefSeq" id="WP_153116697.1">
    <property type="nucleotide sequence ID" value="NZ_JACIGE010000007.1"/>
</dbReference>
<feature type="transmembrane region" description="Helical" evidence="14">
    <location>
        <begin position="200"/>
        <end position="225"/>
    </location>
</feature>
<keyword evidence="11 14" id="KW-1133">Transmembrane helix</keyword>
<dbReference type="CDD" id="cd00082">
    <property type="entry name" value="HisKA"/>
    <property type="match status" value="1"/>
</dbReference>
<keyword evidence="7 14" id="KW-0812">Transmembrane</keyword>
<dbReference type="OrthoDB" id="8872837at2"/>
<feature type="transmembrane region" description="Helical" evidence="14">
    <location>
        <begin position="85"/>
        <end position="102"/>
    </location>
</feature>
<evidence type="ECO:0000256" key="14">
    <source>
        <dbReference type="SAM" id="Phobius"/>
    </source>
</evidence>
<keyword evidence="9 16" id="KW-0418">Kinase</keyword>
<keyword evidence="5" id="KW-0597">Phosphoprotein</keyword>
<evidence type="ECO:0000256" key="6">
    <source>
        <dbReference type="ARBA" id="ARBA00022679"/>
    </source>
</evidence>
<keyword evidence="10" id="KW-0067">ATP-binding</keyword>
<dbReference type="Pfam" id="PF05231">
    <property type="entry name" value="MASE1"/>
    <property type="match status" value="1"/>
</dbReference>
<dbReference type="GO" id="GO:0005524">
    <property type="term" value="F:ATP binding"/>
    <property type="evidence" value="ECO:0007669"/>
    <property type="project" value="UniProtKB-KW"/>
</dbReference>
<dbReference type="Gene3D" id="3.30.565.10">
    <property type="entry name" value="Histidine kinase-like ATPase, C-terminal domain"/>
    <property type="match status" value="1"/>
</dbReference>
<evidence type="ECO:0000256" key="10">
    <source>
        <dbReference type="ARBA" id="ARBA00022840"/>
    </source>
</evidence>
<dbReference type="SMART" id="SM00388">
    <property type="entry name" value="HisKA"/>
    <property type="match status" value="1"/>
</dbReference>
<name>A0A840GGV6_RHOTE</name>
<feature type="transmembrane region" description="Helical" evidence="14">
    <location>
        <begin position="237"/>
        <end position="257"/>
    </location>
</feature>
<comment type="caution">
    <text evidence="16">The sequence shown here is derived from an EMBL/GenBank/DDBJ whole genome shotgun (WGS) entry which is preliminary data.</text>
</comment>
<comment type="catalytic activity">
    <reaction evidence="1">
        <text>ATP + protein L-histidine = ADP + protein N-phospho-L-histidine.</text>
        <dbReference type="EC" id="2.7.13.3"/>
    </reaction>
</comment>
<feature type="transmembrane region" description="Helical" evidence="14">
    <location>
        <begin position="122"/>
        <end position="149"/>
    </location>
</feature>
<accession>A0A840GGV6</accession>
<evidence type="ECO:0000256" key="12">
    <source>
        <dbReference type="ARBA" id="ARBA00023012"/>
    </source>
</evidence>
<dbReference type="AlphaFoldDB" id="A0A840GGV6"/>
<dbReference type="Pfam" id="PF00512">
    <property type="entry name" value="HisKA"/>
    <property type="match status" value="1"/>
</dbReference>
<evidence type="ECO:0000256" key="13">
    <source>
        <dbReference type="ARBA" id="ARBA00023136"/>
    </source>
</evidence>
<evidence type="ECO:0000256" key="8">
    <source>
        <dbReference type="ARBA" id="ARBA00022741"/>
    </source>
</evidence>
<evidence type="ECO:0000256" key="5">
    <source>
        <dbReference type="ARBA" id="ARBA00022553"/>
    </source>
</evidence>
<dbReference type="PROSITE" id="PS50109">
    <property type="entry name" value="HIS_KIN"/>
    <property type="match status" value="1"/>
</dbReference>
<dbReference type="SUPFAM" id="SSF47384">
    <property type="entry name" value="Homodimeric domain of signal transducing histidine kinase"/>
    <property type="match status" value="1"/>
</dbReference>
<dbReference type="GO" id="GO:0000155">
    <property type="term" value="F:phosphorelay sensor kinase activity"/>
    <property type="evidence" value="ECO:0007669"/>
    <property type="project" value="InterPro"/>
</dbReference>
<reference evidence="16 17" key="1">
    <citation type="submission" date="2020-08" db="EMBL/GenBank/DDBJ databases">
        <title>Genome sequencing of Purple Non-Sulfur Bacteria from various extreme environments.</title>
        <authorList>
            <person name="Mayer M."/>
        </authorList>
    </citation>
    <scope>NUCLEOTIDE SEQUENCE [LARGE SCALE GENOMIC DNA]</scope>
    <source>
        <strain evidence="16 17">2761</strain>
    </source>
</reference>
<keyword evidence="17" id="KW-1185">Reference proteome</keyword>
<dbReference type="Proteomes" id="UP000587070">
    <property type="component" value="Unassembled WGS sequence"/>
</dbReference>
<feature type="transmembrane region" description="Helical" evidence="14">
    <location>
        <begin position="15"/>
        <end position="33"/>
    </location>
</feature>
<dbReference type="PANTHER" id="PTHR43065:SF46">
    <property type="entry name" value="C4-DICARBOXYLATE TRANSPORT SENSOR PROTEIN DCTB"/>
    <property type="match status" value="1"/>
</dbReference>
<dbReference type="InterPro" id="IPR003594">
    <property type="entry name" value="HATPase_dom"/>
</dbReference>
<evidence type="ECO:0000259" key="15">
    <source>
        <dbReference type="PROSITE" id="PS50109"/>
    </source>
</evidence>
<sequence>MPASRIAIPERTRPFVHGLFFVLAYVALDWASYLHPMYGLNITPWNPSLALGLVYWFRVGRIAAIPWFAAILIGEGVVRGLPATLPMTLALSAALTLGYGGIAEALRRHAVGAVLQDRQRLLFWLAIVLAGTLLTSGIYIALLLFAGLIPVGDGAVAMVRFWIGDWVGIVVTMPFFWLLFDADDRLRAYLLRWETAAYAGLAALMLWVSFGLGGAGEFQYFYLLFLPLVWAAARQGVAGAAIAAFALQAGIIVAVQWQNLVAVTVFELQLLGAVLAAVGLFIGAVVDEKQRVSDELRQSLRLAAAGEMAGALAHELNQPLTALSIYASACEQLLDRGETGERLRETIRRLVQESRRAGDVVQRLRDFFRTGATRLERVAVGDLLAAAAERFAARRAEQGVAFQVDPAPPLALLVDRLQLELVLRNLLANAFDAVAELPPGQARIRLSAQADGDRRVCISVEDSGLGPSREAAAQLFEAFQSTKASGLGLGLAISRAIVEAHGGSLRAELGDHGVFRIVLPSEGEISDAA</sequence>
<dbReference type="SMART" id="SM00387">
    <property type="entry name" value="HATPase_c"/>
    <property type="match status" value="1"/>
</dbReference>
<evidence type="ECO:0000256" key="1">
    <source>
        <dbReference type="ARBA" id="ARBA00000085"/>
    </source>
</evidence>
<dbReference type="PANTHER" id="PTHR43065">
    <property type="entry name" value="SENSOR HISTIDINE KINASE"/>
    <property type="match status" value="1"/>
</dbReference>